<feature type="domain" description="Metallo-beta-lactamase" evidence="1">
    <location>
        <begin position="29"/>
        <end position="189"/>
    </location>
</feature>
<dbReference type="OrthoDB" id="9802248at2"/>
<sequence length="275" mass="29447">MEQEQKPQEEAQPYTLVLAPNPSVMTGPGTNTIVVGEGTTGALVIDPAVDEPAYLEQIIAAGEARGGIRRILITHGHPDHCGGAAALRTRLGAPVLAFSRQGVALADEELKDGARLAAGDDTLRAIHTPGHRFDHLCFLLERAGILFAGDLLAGVGTVVIAPPEGDMGAYLTSLRRLQSLELRHIVPAHGPLILDPARKLAEYIEHRLLREQQVITALGQFPQGATVGDLVPLVYADVSPSLHALAAQSLTAHLLKLEQEGRVHRHASERWLLGR</sequence>
<dbReference type="Proteomes" id="UP000248706">
    <property type="component" value="Unassembled WGS sequence"/>
</dbReference>
<dbReference type="InterPro" id="IPR036866">
    <property type="entry name" value="RibonucZ/Hydroxyglut_hydro"/>
</dbReference>
<evidence type="ECO:0000259" key="1">
    <source>
        <dbReference type="SMART" id="SM00849"/>
    </source>
</evidence>
<dbReference type="SMART" id="SM00849">
    <property type="entry name" value="Lactamase_B"/>
    <property type="match status" value="1"/>
</dbReference>
<dbReference type="Gene3D" id="3.60.15.10">
    <property type="entry name" value="Ribonuclease Z/Hydroxyacylglutathione hydrolase-like"/>
    <property type="match status" value="1"/>
</dbReference>
<protein>
    <recommendedName>
        <fullName evidence="1">Metallo-beta-lactamase domain-containing protein</fullName>
    </recommendedName>
</protein>
<dbReference type="InterPro" id="IPR036388">
    <property type="entry name" value="WH-like_DNA-bd_sf"/>
</dbReference>
<name>A0A328VJU7_9CHLR</name>
<dbReference type="Pfam" id="PF17778">
    <property type="entry name" value="WHD_BLACT"/>
    <property type="match status" value="1"/>
</dbReference>
<dbReference type="InterPro" id="IPR050662">
    <property type="entry name" value="Sec-metab_biosynth-thioest"/>
</dbReference>
<dbReference type="InterPro" id="IPR041516">
    <property type="entry name" value="LACTB2_WH"/>
</dbReference>
<dbReference type="AlphaFoldDB" id="A0A328VJU7"/>
<dbReference type="PANTHER" id="PTHR23131:SF0">
    <property type="entry name" value="ENDORIBONUCLEASE LACTB2"/>
    <property type="match status" value="1"/>
</dbReference>
<organism evidence="2 3">
    <name type="scientific">Thermogemmatispora tikiterensis</name>
    <dbReference type="NCBI Taxonomy" id="1825093"/>
    <lineage>
        <taxon>Bacteria</taxon>
        <taxon>Bacillati</taxon>
        <taxon>Chloroflexota</taxon>
        <taxon>Ktedonobacteria</taxon>
        <taxon>Thermogemmatisporales</taxon>
        <taxon>Thermogemmatisporaceae</taxon>
        <taxon>Thermogemmatispora</taxon>
    </lineage>
</organism>
<keyword evidence="3" id="KW-1185">Reference proteome</keyword>
<accession>A0A328VJU7</accession>
<dbReference type="SUPFAM" id="SSF56281">
    <property type="entry name" value="Metallo-hydrolase/oxidoreductase"/>
    <property type="match status" value="1"/>
</dbReference>
<dbReference type="Pfam" id="PF00753">
    <property type="entry name" value="Lactamase_B"/>
    <property type="match status" value="1"/>
</dbReference>
<evidence type="ECO:0000313" key="3">
    <source>
        <dbReference type="Proteomes" id="UP000248706"/>
    </source>
</evidence>
<comment type="caution">
    <text evidence="2">The sequence shown here is derived from an EMBL/GenBank/DDBJ whole genome shotgun (WGS) entry which is preliminary data.</text>
</comment>
<proteinExistence type="predicted"/>
<evidence type="ECO:0000313" key="2">
    <source>
        <dbReference type="EMBL" id="RAQ97181.1"/>
    </source>
</evidence>
<reference evidence="2 3" key="1">
    <citation type="submission" date="2016-08" db="EMBL/GenBank/DDBJ databases">
        <title>Analysis of Carbohydrate Active Enzymes in Thermogemmatispora T81 Reveals Carbohydrate Degradation Ability.</title>
        <authorList>
            <person name="Tomazini A."/>
            <person name="Lal S."/>
            <person name="Stott M."/>
            <person name="Henrissat B."/>
            <person name="Polikarpov I."/>
            <person name="Sparling R."/>
            <person name="Levin D.B."/>
        </authorList>
    </citation>
    <scope>NUCLEOTIDE SEQUENCE [LARGE SCALE GENOMIC DNA]</scope>
    <source>
        <strain evidence="2 3">T81</strain>
    </source>
</reference>
<dbReference type="EMBL" id="MCIF01000002">
    <property type="protein sequence ID" value="RAQ97181.1"/>
    <property type="molecule type" value="Genomic_DNA"/>
</dbReference>
<dbReference type="Gene3D" id="1.10.10.10">
    <property type="entry name" value="Winged helix-like DNA-binding domain superfamily/Winged helix DNA-binding domain"/>
    <property type="match status" value="1"/>
</dbReference>
<gene>
    <name evidence="2" type="ORF">A4R35_16705</name>
</gene>
<dbReference type="PANTHER" id="PTHR23131">
    <property type="entry name" value="ENDORIBONUCLEASE LACTB2"/>
    <property type="match status" value="1"/>
</dbReference>
<dbReference type="InterPro" id="IPR001279">
    <property type="entry name" value="Metallo-B-lactamas"/>
</dbReference>
<dbReference type="CDD" id="cd16278">
    <property type="entry name" value="metallo-hydrolase-like_MBL-fold"/>
    <property type="match status" value="1"/>
</dbReference>
<dbReference type="RefSeq" id="WP_112431360.1">
    <property type="nucleotide sequence ID" value="NZ_MCIF01000002.1"/>
</dbReference>